<accession>A0A8S0VWA4</accession>
<comment type="similarity">
    <text evidence="1">Belongs to the FAM72 family.</text>
</comment>
<dbReference type="OrthoDB" id="2526683at2759"/>
<dbReference type="InterPro" id="IPR026768">
    <property type="entry name" value="YPEH2ZP"/>
</dbReference>
<evidence type="ECO:0000313" key="3">
    <source>
        <dbReference type="EMBL" id="CAA7259096.1"/>
    </source>
</evidence>
<feature type="region of interest" description="Disordered" evidence="2">
    <location>
        <begin position="373"/>
        <end position="393"/>
    </location>
</feature>
<organism evidence="3 4">
    <name type="scientific">Cyclocybe aegerita</name>
    <name type="common">Black poplar mushroom</name>
    <name type="synonym">Agrocybe aegerita</name>
    <dbReference type="NCBI Taxonomy" id="1973307"/>
    <lineage>
        <taxon>Eukaryota</taxon>
        <taxon>Fungi</taxon>
        <taxon>Dikarya</taxon>
        <taxon>Basidiomycota</taxon>
        <taxon>Agaricomycotina</taxon>
        <taxon>Agaricomycetes</taxon>
        <taxon>Agaricomycetidae</taxon>
        <taxon>Agaricales</taxon>
        <taxon>Agaricineae</taxon>
        <taxon>Bolbitiaceae</taxon>
        <taxon>Cyclocybe</taxon>
    </lineage>
</organism>
<reference evidence="3 4" key="1">
    <citation type="submission" date="2020-01" db="EMBL/GenBank/DDBJ databases">
        <authorList>
            <person name="Gupta K D."/>
        </authorList>
    </citation>
    <scope>NUCLEOTIDE SEQUENCE [LARGE SCALE GENOMIC DNA]</scope>
</reference>
<feature type="region of interest" description="Disordered" evidence="2">
    <location>
        <begin position="260"/>
        <end position="353"/>
    </location>
</feature>
<proteinExistence type="inferred from homology"/>
<evidence type="ECO:0000256" key="2">
    <source>
        <dbReference type="SAM" id="MobiDB-lite"/>
    </source>
</evidence>
<dbReference type="PANTHER" id="PTHR31841:SF1">
    <property type="entry name" value="PROTEIN FAM72A-RELATED"/>
    <property type="match status" value="1"/>
</dbReference>
<dbReference type="GO" id="GO:0005829">
    <property type="term" value="C:cytosol"/>
    <property type="evidence" value="ECO:0007669"/>
    <property type="project" value="TreeGrafter"/>
</dbReference>
<comment type="caution">
    <text evidence="3">The sequence shown here is derived from an EMBL/GenBank/DDBJ whole genome shotgun (WGS) entry which is preliminary data.</text>
</comment>
<evidence type="ECO:0000313" key="4">
    <source>
        <dbReference type="Proteomes" id="UP000467700"/>
    </source>
</evidence>
<dbReference type="PANTHER" id="PTHR31841">
    <property type="entry name" value="PROTEIN FAM72A-RELATED"/>
    <property type="match status" value="1"/>
</dbReference>
<sequence length="393" mass="42998">MFDYLPQPHLFPHNPYPFPPPPIAHKVWILDCASCGLFLTNRGMKAVLLLRPNVSLFSSDTLPVNCSPYTASTDPLRPAHAHKPHTSPSPSRTCECLTQTLCCHGCGSNIGYMIVVPCTRCTSSITATNRATNGHRFVFHSSEVAGTERHYIKNEAGVSPFDPSPPPPPPNYFSYHSHPLGPYPPHAHDYAHPRAPSPVFRRDFLPTPPLEYAGPILGASRHREQLPDPDAPQYYRVHPPSHYTHAYTHAHAARAPPLLVPAQRQPPSPSNQLPSPVSPGPTLTRSRSRSHSRSQSPSPSSSSSSSESDAESPPPLISPTFSNSGTLPTNNHTGSYLADHKEPPPAPAPTLQPGDIVFWHHLARTGEIAGVEDDRRARGRESARDAGRFFLDR</sequence>
<protein>
    <submittedName>
        <fullName evidence="3">Uncharacterized protein</fullName>
    </submittedName>
</protein>
<dbReference type="Pfam" id="PF14976">
    <property type="entry name" value="YPEH2ZP"/>
    <property type="match status" value="1"/>
</dbReference>
<evidence type="ECO:0000256" key="1">
    <source>
        <dbReference type="ARBA" id="ARBA00006888"/>
    </source>
</evidence>
<gene>
    <name evidence="3" type="ORF">AAE3_LOCUS1451</name>
</gene>
<feature type="compositionally biased region" description="Polar residues" evidence="2">
    <location>
        <begin position="319"/>
        <end position="334"/>
    </location>
</feature>
<name>A0A8S0VWA4_CYCAE</name>
<dbReference type="AlphaFoldDB" id="A0A8S0VWA4"/>
<dbReference type="EMBL" id="CACVBS010000013">
    <property type="protein sequence ID" value="CAA7259096.1"/>
    <property type="molecule type" value="Genomic_DNA"/>
</dbReference>
<feature type="compositionally biased region" description="Low complexity" evidence="2">
    <location>
        <begin position="293"/>
        <end position="307"/>
    </location>
</feature>
<keyword evidence="4" id="KW-1185">Reference proteome</keyword>
<dbReference type="Proteomes" id="UP000467700">
    <property type="component" value="Unassembled WGS sequence"/>
</dbReference>